<reference evidence="1" key="1">
    <citation type="journal article" date="2019" name="MBio">
        <title>Virus Genomes from Deep Sea Sediments Expand the Ocean Megavirome and Support Independent Origins of Viral Gigantism.</title>
        <authorList>
            <person name="Backstrom D."/>
            <person name="Yutin N."/>
            <person name="Jorgensen S.L."/>
            <person name="Dharamshi J."/>
            <person name="Homa F."/>
            <person name="Zaremba-Niedwiedzka K."/>
            <person name="Spang A."/>
            <person name="Wolf Y.I."/>
            <person name="Koonin E.V."/>
            <person name="Ettema T.J."/>
        </authorList>
    </citation>
    <scope>NUCLEOTIDE SEQUENCE</scope>
</reference>
<accession>A0A481YW62</accession>
<name>A0A481YW62_9VIRU</name>
<organism evidence="1">
    <name type="scientific">Marseillevirus LCMAC103</name>
    <dbReference type="NCBI Taxonomy" id="2506604"/>
    <lineage>
        <taxon>Viruses</taxon>
        <taxon>Varidnaviria</taxon>
        <taxon>Bamfordvirae</taxon>
        <taxon>Nucleocytoviricota</taxon>
        <taxon>Megaviricetes</taxon>
        <taxon>Pimascovirales</taxon>
        <taxon>Pimascovirales incertae sedis</taxon>
        <taxon>Marseilleviridae</taxon>
    </lineage>
</organism>
<sequence>MPHSSGIEQPTKKSGFRPELYTVLAGGYAGGAPLHTPLPAAGAAMVETYWTEQFQNGTTTVPLTNGGTDFLPGIGQCTWSQGDGWVTFEMILTLDKSPTGGDPITTAANEIRIRPFVSGVAGEPPQYRKRLPQPDQNYPMPVFDVAVYTKADIVAGPFGDGTSAVGLKAHMLVDSTLALVIQPILIANGSASVYAALVHTDLGAEFTPAGWVSGGAGSHDQMLRFIISGSYKANTGSNALVQ</sequence>
<protein>
    <submittedName>
        <fullName evidence="1">Uncharacterized protein</fullName>
    </submittedName>
</protein>
<evidence type="ECO:0000313" key="1">
    <source>
        <dbReference type="EMBL" id="QBK87005.1"/>
    </source>
</evidence>
<proteinExistence type="predicted"/>
<gene>
    <name evidence="1" type="ORF">LCMAC103_03490</name>
</gene>
<dbReference type="EMBL" id="MK500340">
    <property type="protein sequence ID" value="QBK87005.1"/>
    <property type="molecule type" value="Genomic_DNA"/>
</dbReference>